<dbReference type="KEGG" id="aca:ACP_0614"/>
<dbReference type="STRING" id="240015.ACP_0614"/>
<evidence type="ECO:0000313" key="1">
    <source>
        <dbReference type="EMBL" id="ACO31300.1"/>
    </source>
</evidence>
<accession>C1F1L3</accession>
<dbReference type="InParanoid" id="C1F1L3"/>
<dbReference type="HOGENOM" id="CLU_3194847_0_0_0"/>
<dbReference type="AlphaFoldDB" id="C1F1L3"/>
<keyword evidence="2" id="KW-1185">Reference proteome</keyword>
<dbReference type="EMBL" id="CP001472">
    <property type="protein sequence ID" value="ACO31300.1"/>
    <property type="molecule type" value="Genomic_DNA"/>
</dbReference>
<gene>
    <name evidence="1" type="ordered locus">ACP_0614</name>
</gene>
<organism evidence="1 2">
    <name type="scientific">Acidobacterium capsulatum (strain ATCC 51196 / DSM 11244 / BCRC 80197 / JCM 7670 / NBRC 15755 / NCIMB 13165 / 161)</name>
    <dbReference type="NCBI Taxonomy" id="240015"/>
    <lineage>
        <taxon>Bacteria</taxon>
        <taxon>Pseudomonadati</taxon>
        <taxon>Acidobacteriota</taxon>
        <taxon>Terriglobia</taxon>
        <taxon>Terriglobales</taxon>
        <taxon>Acidobacteriaceae</taxon>
        <taxon>Acidobacterium</taxon>
    </lineage>
</organism>
<proteinExistence type="predicted"/>
<dbReference type="Proteomes" id="UP000002207">
    <property type="component" value="Chromosome"/>
</dbReference>
<reference evidence="1 2" key="1">
    <citation type="journal article" date="2009" name="Appl. Environ. Microbiol.">
        <title>Three genomes from the phylum Acidobacteria provide insight into the lifestyles of these microorganisms in soils.</title>
        <authorList>
            <person name="Ward N.L."/>
            <person name="Challacombe J.F."/>
            <person name="Janssen P.H."/>
            <person name="Henrissat B."/>
            <person name="Coutinho P.M."/>
            <person name="Wu M."/>
            <person name="Xie G."/>
            <person name="Haft D.H."/>
            <person name="Sait M."/>
            <person name="Badger J."/>
            <person name="Barabote R.D."/>
            <person name="Bradley B."/>
            <person name="Brettin T.S."/>
            <person name="Brinkac L.M."/>
            <person name="Bruce D."/>
            <person name="Creasy T."/>
            <person name="Daugherty S.C."/>
            <person name="Davidsen T.M."/>
            <person name="DeBoy R.T."/>
            <person name="Detter J.C."/>
            <person name="Dodson R.J."/>
            <person name="Durkin A.S."/>
            <person name="Ganapathy A."/>
            <person name="Gwinn-Giglio M."/>
            <person name="Han C.S."/>
            <person name="Khouri H."/>
            <person name="Kiss H."/>
            <person name="Kothari S.P."/>
            <person name="Madupu R."/>
            <person name="Nelson K.E."/>
            <person name="Nelson W.C."/>
            <person name="Paulsen I."/>
            <person name="Penn K."/>
            <person name="Ren Q."/>
            <person name="Rosovitz M.J."/>
            <person name="Selengut J.D."/>
            <person name="Shrivastava S."/>
            <person name="Sullivan S.A."/>
            <person name="Tapia R."/>
            <person name="Thompson L.S."/>
            <person name="Watkins K.L."/>
            <person name="Yang Q."/>
            <person name="Yu C."/>
            <person name="Zafar N."/>
            <person name="Zhou L."/>
            <person name="Kuske C.R."/>
        </authorList>
    </citation>
    <scope>NUCLEOTIDE SEQUENCE [LARGE SCALE GENOMIC DNA]</scope>
    <source>
        <strain evidence="2">ATCC 51196 / DSM 11244 / BCRC 80197 / JCM 7670 / NBRC 15755 / NCIMB 13165 / 161</strain>
    </source>
</reference>
<sequence>MQIILCVKGTGFSPSFSVRLKDPALAAEAHALVCGRFSAARLRAA</sequence>
<evidence type="ECO:0000313" key="2">
    <source>
        <dbReference type="Proteomes" id="UP000002207"/>
    </source>
</evidence>
<protein>
    <submittedName>
        <fullName evidence="1">Uncharacterized protein</fullName>
    </submittedName>
</protein>
<name>C1F1L3_ACIC5</name>